<dbReference type="PANTHER" id="PTHR24074">
    <property type="entry name" value="CO-CHAPERONE PROTEIN DJLA"/>
    <property type="match status" value="1"/>
</dbReference>
<evidence type="ECO:0000259" key="2">
    <source>
        <dbReference type="PROSITE" id="PS50076"/>
    </source>
</evidence>
<feature type="compositionally biased region" description="Low complexity" evidence="1">
    <location>
        <begin position="526"/>
        <end position="537"/>
    </location>
</feature>
<evidence type="ECO:0000256" key="1">
    <source>
        <dbReference type="SAM" id="MobiDB-lite"/>
    </source>
</evidence>
<sequence length="554" mass="62542">MPPVDPPVDPWGQVDDIDGNAHYKTLGVDIRASAEDIKRAYRALAKQHHPDKGGDPAAFAALQTAFEVLSDPQKRAVYDTWAKELQFRYVRAAAAAGPARGQGGEDILLDEFEGLGLKCDPATQLVVTCEVCRRPATKECWTCGMAICEFCTLKRHWKGGFPLHWPLVNSAHMAERLAKRELEKKRVEDVQQLALESPNHRSEAELKDIRAFRTAAAELAGDPNRATRYDLRIARYYQWAQTAATVFLACRVPTGYADRELVVECSAARLLVQAEDSPPLVDRFFAHAVDTERPIESFKTVDNRICVLAIPKGQPGERWRCLFEGDSEGARCMQPPYNLTETEDDVLLELELPFWIDAEDCRVEFGERQLSVDVRNTLRLERTYWRNSGEEARSRDYTVIDQAQCVWSLEEDCDASGERCKLLVLTLARPPPTEEEVTWKKGKRQDNRVAQRPESMHRKGFRFFADDEDTYSLEDILQAVCFLEEGRTYVPPKPWSQGEEGYWADQLVLLPAAAQQFVARLREQQQQEAQEGGQQQAEGGGDKGQRQRGVAAAG</sequence>
<dbReference type="PROSITE" id="PS51203">
    <property type="entry name" value="CS"/>
    <property type="match status" value="1"/>
</dbReference>
<evidence type="ECO:0000313" key="4">
    <source>
        <dbReference type="EMBL" id="PSC71468.1"/>
    </source>
</evidence>
<dbReference type="Gene3D" id="1.10.287.110">
    <property type="entry name" value="DnaJ domain"/>
    <property type="match status" value="1"/>
</dbReference>
<dbReference type="InterPro" id="IPR007052">
    <property type="entry name" value="CS_dom"/>
</dbReference>
<feature type="domain" description="CS" evidence="3">
    <location>
        <begin position="232"/>
        <end position="323"/>
    </location>
</feature>
<dbReference type="Pfam" id="PF04969">
    <property type="entry name" value="CS"/>
    <property type="match status" value="2"/>
</dbReference>
<dbReference type="AlphaFoldDB" id="A0A2P6VBM2"/>
<gene>
    <name evidence="4" type="ORF">C2E20_5055</name>
</gene>
<evidence type="ECO:0000259" key="3">
    <source>
        <dbReference type="PROSITE" id="PS51203"/>
    </source>
</evidence>
<dbReference type="InterPro" id="IPR001623">
    <property type="entry name" value="DnaJ_domain"/>
</dbReference>
<dbReference type="SUPFAM" id="SSF46565">
    <property type="entry name" value="Chaperone J-domain"/>
    <property type="match status" value="1"/>
</dbReference>
<dbReference type="SUPFAM" id="SSF49764">
    <property type="entry name" value="HSP20-like chaperones"/>
    <property type="match status" value="1"/>
</dbReference>
<name>A0A2P6VBM2_9CHLO</name>
<dbReference type="PRINTS" id="PR00625">
    <property type="entry name" value="JDOMAIN"/>
</dbReference>
<comment type="caution">
    <text evidence="4">The sequence shown here is derived from an EMBL/GenBank/DDBJ whole genome shotgun (WGS) entry which is preliminary data.</text>
</comment>
<dbReference type="Proteomes" id="UP000239649">
    <property type="component" value="Unassembled WGS sequence"/>
</dbReference>
<dbReference type="SMART" id="SM00271">
    <property type="entry name" value="DnaJ"/>
    <property type="match status" value="1"/>
</dbReference>
<dbReference type="InterPro" id="IPR008978">
    <property type="entry name" value="HSP20-like_chaperone"/>
</dbReference>
<dbReference type="InterPro" id="IPR036869">
    <property type="entry name" value="J_dom_sf"/>
</dbReference>
<evidence type="ECO:0000313" key="5">
    <source>
        <dbReference type="Proteomes" id="UP000239649"/>
    </source>
</evidence>
<dbReference type="InterPro" id="IPR050817">
    <property type="entry name" value="DjlA_DnaK_co-chaperone"/>
</dbReference>
<dbReference type="EMBL" id="LHPF02000014">
    <property type="protein sequence ID" value="PSC71468.1"/>
    <property type="molecule type" value="Genomic_DNA"/>
</dbReference>
<feature type="region of interest" description="Disordered" evidence="1">
    <location>
        <begin position="521"/>
        <end position="554"/>
    </location>
</feature>
<reference evidence="4 5" key="1">
    <citation type="journal article" date="2018" name="Plant J.">
        <title>Genome sequences of Chlorella sorokiniana UTEX 1602 and Micractinium conductrix SAG 241.80: implications to maltose excretion by a green alga.</title>
        <authorList>
            <person name="Arriola M.B."/>
            <person name="Velmurugan N."/>
            <person name="Zhang Y."/>
            <person name="Plunkett M.H."/>
            <person name="Hondzo H."/>
            <person name="Barney B.M."/>
        </authorList>
    </citation>
    <scope>NUCLEOTIDE SEQUENCE [LARGE SCALE GENOMIC DNA]</scope>
    <source>
        <strain evidence="4 5">SAG 241.80</strain>
    </source>
</reference>
<dbReference type="CDD" id="cd06257">
    <property type="entry name" value="DnaJ"/>
    <property type="match status" value="1"/>
</dbReference>
<accession>A0A2P6VBM2</accession>
<dbReference type="STRING" id="554055.A0A2P6VBM2"/>
<dbReference type="OrthoDB" id="445556at2759"/>
<dbReference type="InterPro" id="IPR018253">
    <property type="entry name" value="DnaJ_domain_CS"/>
</dbReference>
<protein>
    <submittedName>
        <fullName evidence="4">Heat shock</fullName>
    </submittedName>
</protein>
<dbReference type="Pfam" id="PF00226">
    <property type="entry name" value="DnaJ"/>
    <property type="match status" value="1"/>
</dbReference>
<organism evidence="4 5">
    <name type="scientific">Micractinium conductrix</name>
    <dbReference type="NCBI Taxonomy" id="554055"/>
    <lineage>
        <taxon>Eukaryota</taxon>
        <taxon>Viridiplantae</taxon>
        <taxon>Chlorophyta</taxon>
        <taxon>core chlorophytes</taxon>
        <taxon>Trebouxiophyceae</taxon>
        <taxon>Chlorellales</taxon>
        <taxon>Chlorellaceae</taxon>
        <taxon>Chlorella clade</taxon>
        <taxon>Micractinium</taxon>
    </lineage>
</organism>
<dbReference type="CDD" id="cd00298">
    <property type="entry name" value="ACD_sHsps_p23-like"/>
    <property type="match status" value="1"/>
</dbReference>
<dbReference type="PROSITE" id="PS50076">
    <property type="entry name" value="DNAJ_2"/>
    <property type="match status" value="1"/>
</dbReference>
<keyword evidence="4" id="KW-0346">Stress response</keyword>
<dbReference type="Gene3D" id="2.60.40.790">
    <property type="match status" value="2"/>
</dbReference>
<dbReference type="PROSITE" id="PS00636">
    <property type="entry name" value="DNAJ_1"/>
    <property type="match status" value="1"/>
</dbReference>
<keyword evidence="5" id="KW-1185">Reference proteome</keyword>
<feature type="domain" description="J" evidence="2">
    <location>
        <begin position="21"/>
        <end position="82"/>
    </location>
</feature>
<proteinExistence type="predicted"/>